<dbReference type="PANTHER" id="PTHR20883">
    <property type="entry name" value="PHYTANOYL-COA DIOXYGENASE DOMAIN CONTAINING 1"/>
    <property type="match status" value="1"/>
</dbReference>
<dbReference type="Pfam" id="PF05721">
    <property type="entry name" value="PhyH"/>
    <property type="match status" value="1"/>
</dbReference>
<organism evidence="1 2">
    <name type="scientific">Thalassobaculum fulvum</name>
    <dbReference type="NCBI Taxonomy" id="1633335"/>
    <lineage>
        <taxon>Bacteria</taxon>
        <taxon>Pseudomonadati</taxon>
        <taxon>Pseudomonadota</taxon>
        <taxon>Alphaproteobacteria</taxon>
        <taxon>Rhodospirillales</taxon>
        <taxon>Thalassobaculaceae</taxon>
        <taxon>Thalassobaculum</taxon>
    </lineage>
</organism>
<dbReference type="Proteomes" id="UP000630353">
    <property type="component" value="Unassembled WGS sequence"/>
</dbReference>
<reference evidence="1" key="2">
    <citation type="submission" date="2020-09" db="EMBL/GenBank/DDBJ databases">
        <authorList>
            <person name="Sun Q."/>
            <person name="Kim S."/>
        </authorList>
    </citation>
    <scope>NUCLEOTIDE SEQUENCE</scope>
    <source>
        <strain evidence="1">KCTC 42651</strain>
    </source>
</reference>
<dbReference type="InterPro" id="IPR008775">
    <property type="entry name" value="Phytyl_CoA_dOase-like"/>
</dbReference>
<evidence type="ECO:0008006" key="3">
    <source>
        <dbReference type="Google" id="ProtNLM"/>
    </source>
</evidence>
<keyword evidence="2" id="KW-1185">Reference proteome</keyword>
<dbReference type="Gene3D" id="2.60.120.620">
    <property type="entry name" value="q2cbj1_9rhob like domain"/>
    <property type="match status" value="1"/>
</dbReference>
<evidence type="ECO:0000313" key="1">
    <source>
        <dbReference type="EMBL" id="GHD60012.1"/>
    </source>
</evidence>
<reference evidence="1" key="1">
    <citation type="journal article" date="2014" name="Int. J. Syst. Evol. Microbiol.">
        <title>Complete genome sequence of Corynebacterium casei LMG S-19264T (=DSM 44701T), isolated from a smear-ripened cheese.</title>
        <authorList>
            <consortium name="US DOE Joint Genome Institute (JGI-PGF)"/>
            <person name="Walter F."/>
            <person name="Albersmeier A."/>
            <person name="Kalinowski J."/>
            <person name="Ruckert C."/>
        </authorList>
    </citation>
    <scope>NUCLEOTIDE SEQUENCE</scope>
    <source>
        <strain evidence="1">KCTC 42651</strain>
    </source>
</reference>
<proteinExistence type="predicted"/>
<dbReference type="GO" id="GO:0005506">
    <property type="term" value="F:iron ion binding"/>
    <property type="evidence" value="ECO:0007669"/>
    <property type="project" value="UniProtKB-ARBA"/>
</dbReference>
<accession>A0A918XWP3</accession>
<evidence type="ECO:0000313" key="2">
    <source>
        <dbReference type="Proteomes" id="UP000630353"/>
    </source>
</evidence>
<dbReference type="EMBL" id="BMZS01000011">
    <property type="protein sequence ID" value="GHD60012.1"/>
    <property type="molecule type" value="Genomic_DNA"/>
</dbReference>
<dbReference type="SUPFAM" id="SSF51197">
    <property type="entry name" value="Clavaminate synthase-like"/>
    <property type="match status" value="1"/>
</dbReference>
<dbReference type="AlphaFoldDB" id="A0A918XWP3"/>
<dbReference type="GO" id="GO:0016706">
    <property type="term" value="F:2-oxoglutarate-dependent dioxygenase activity"/>
    <property type="evidence" value="ECO:0007669"/>
    <property type="project" value="UniProtKB-ARBA"/>
</dbReference>
<protein>
    <recommendedName>
        <fullName evidence="3">Phytanoyl-CoA dioxygenase</fullName>
    </recommendedName>
</protein>
<sequence>MEIAQAQIDQLNDAGYFRLADALSPELLARWQALADRFEAEVVAEYRAGGQPAKAAVIDIRGDARAYRIDDILEREPEMVLELLACPALMAIARQCSGPGTVPLVVDIVYKHPYPYPHIIWHQGAVHPRTHPYLNVGIYLDDSDAGDGCLRYVPGTQHELLDINALEEAHGWNPPGVVEAPAKAGDILVQDMMILHSSAPKRTPGPRRTIYVEYRPAAAIRREGTYSEAWVRLRERWMAMVLQRCAPEDRVGVDCPEIADLASPAEEAEHIMALWEPPVPAHYGVRQAVHPEYPTPSDLRHLDP</sequence>
<name>A0A918XWP3_9PROT</name>
<dbReference type="PANTHER" id="PTHR20883:SF46">
    <property type="entry name" value="PHYTANOYL-COA HYDROXYLASE"/>
    <property type="match status" value="1"/>
</dbReference>
<gene>
    <name evidence="1" type="ORF">GCM10017083_45530</name>
</gene>
<dbReference type="RefSeq" id="WP_189993977.1">
    <property type="nucleotide sequence ID" value="NZ_BMZS01000011.1"/>
</dbReference>
<comment type="caution">
    <text evidence="1">The sequence shown here is derived from an EMBL/GenBank/DDBJ whole genome shotgun (WGS) entry which is preliminary data.</text>
</comment>